<organism evidence="2 3">
    <name type="scientific">Macrostomum lignano</name>
    <dbReference type="NCBI Taxonomy" id="282301"/>
    <lineage>
        <taxon>Eukaryota</taxon>
        <taxon>Metazoa</taxon>
        <taxon>Spiralia</taxon>
        <taxon>Lophotrochozoa</taxon>
        <taxon>Platyhelminthes</taxon>
        <taxon>Rhabditophora</taxon>
        <taxon>Macrostomorpha</taxon>
        <taxon>Macrostomida</taxon>
        <taxon>Macrostomidae</taxon>
        <taxon>Macrostomum</taxon>
    </lineage>
</organism>
<proteinExistence type="predicted"/>
<feature type="compositionally biased region" description="Low complexity" evidence="1">
    <location>
        <begin position="144"/>
        <end position="153"/>
    </location>
</feature>
<feature type="region of interest" description="Disordered" evidence="1">
    <location>
        <begin position="122"/>
        <end position="219"/>
    </location>
</feature>
<gene>
    <name evidence="2" type="ORF">BOX15_Mlig024081g1</name>
</gene>
<keyword evidence="3" id="KW-1185">Reference proteome</keyword>
<dbReference type="EMBL" id="NIVC01002727">
    <property type="protein sequence ID" value="PAA55633.1"/>
    <property type="molecule type" value="Genomic_DNA"/>
</dbReference>
<evidence type="ECO:0000313" key="2">
    <source>
        <dbReference type="EMBL" id="PAA55633.1"/>
    </source>
</evidence>
<accession>A0A267E248</accession>
<reference evidence="2 3" key="1">
    <citation type="submission" date="2017-06" db="EMBL/GenBank/DDBJ databases">
        <title>A platform for efficient transgenesis in Macrostomum lignano, a flatworm model organism for stem cell research.</title>
        <authorList>
            <person name="Berezikov E."/>
        </authorList>
    </citation>
    <scope>NUCLEOTIDE SEQUENCE [LARGE SCALE GENOMIC DNA]</scope>
    <source>
        <strain evidence="2">DV1</strain>
        <tissue evidence="2">Whole organism</tissue>
    </source>
</reference>
<dbReference type="Proteomes" id="UP000215902">
    <property type="component" value="Unassembled WGS sequence"/>
</dbReference>
<protein>
    <submittedName>
        <fullName evidence="2">Uncharacterized protein</fullName>
    </submittedName>
</protein>
<feature type="compositionally biased region" description="Low complexity" evidence="1">
    <location>
        <begin position="288"/>
        <end position="317"/>
    </location>
</feature>
<feature type="region of interest" description="Disordered" evidence="1">
    <location>
        <begin position="438"/>
        <end position="479"/>
    </location>
</feature>
<name>A0A267E248_9PLAT</name>
<sequence length="496" mass="51857">MSAVSQKADTICRGCDQAFYSLDQLMYHRLTCCPGIDTASTDQLFGCRICGLVTNRLFMVKRHCRESHGDDSDLLLVATLHQRPDVQLLAPPVSVQTAASVASAPVASEPVASATAAAAALTVQSQPDTQQSVSQPSKKRLRASRSPSVSQSSVEARPAKRKSLSTAEAGSSKRSSISSEKNARSSNSRTRKAASRAAVRHSLPATASKKAKSRKSLNSAKLLESQNSVALKTEQKSVCAFSAASAAAVAKKTRTRAAAVAAAVATTAAILNGGRHNGRHASSHNPSEQKSASSPAAAPASSAASSGSKSKTQSNSKPRSKPAPRICVSHKIFSAMSAASGDVRVRLGRLPQAVLDQLHRNGKFVLPAGSGADDFATDAARTCSSTSMSAEEQQAQQQRLVDQLPPAPVVEPPPEPVMSPLLPVSMVGDEPLRLPDTSQPPIDGVSIDGDGNCGRDGELVDDDERYDTDKSQATATEEMHSEAVGLQLVTVPLEAL</sequence>
<feature type="region of interest" description="Disordered" evidence="1">
    <location>
        <begin position="273"/>
        <end position="326"/>
    </location>
</feature>
<comment type="caution">
    <text evidence="2">The sequence shown here is derived from an EMBL/GenBank/DDBJ whole genome shotgun (WGS) entry which is preliminary data.</text>
</comment>
<evidence type="ECO:0000256" key="1">
    <source>
        <dbReference type="SAM" id="MobiDB-lite"/>
    </source>
</evidence>
<evidence type="ECO:0000313" key="3">
    <source>
        <dbReference type="Proteomes" id="UP000215902"/>
    </source>
</evidence>
<dbReference type="AlphaFoldDB" id="A0A267E248"/>